<dbReference type="PROSITE" id="PS51898">
    <property type="entry name" value="TYR_RECOMBINASE"/>
    <property type="match status" value="1"/>
</dbReference>
<sequence length="320" mass="36053">MARSARTFDQAAGRFIEENAHMASVESSGYHLKAVMPYIGDLLLEQVHSGTLQPFIDARREAKISHKSINLSLGAVRRVLNLAAGTWRDPESGKPWLVSAPLITMLPLIGHQRPPRPITWDEQAHLLKELPKHLHDMALFTLHSGVRDDVVCNLQWAWEIPVPELNISVFETPPENVKGRRTSKLVVCNSISQAVIEEARGHHPTHVFAMSWRHRELGPIKAMNNSAWQAARSRAGLGDLHVHDLRHTVGMRLREAGVSESTRRDVLWHSNRSVTDHYSMAQIREIHEALEKITKPTNGWNKSLQALKAEHALRKAGTRT</sequence>
<protein>
    <submittedName>
        <fullName evidence="4">Integrase</fullName>
    </submittedName>
</protein>
<keyword evidence="2" id="KW-0233">DNA recombination</keyword>
<keyword evidence="1" id="KW-0229">DNA integration</keyword>
<dbReference type="PANTHER" id="PTHR30349:SF64">
    <property type="entry name" value="PROPHAGE INTEGRASE INTD-RELATED"/>
    <property type="match status" value="1"/>
</dbReference>
<dbReference type="InterPro" id="IPR013762">
    <property type="entry name" value="Integrase-like_cat_sf"/>
</dbReference>
<name>A0ABU1VCW5_9BURK</name>
<evidence type="ECO:0000259" key="3">
    <source>
        <dbReference type="PROSITE" id="PS51898"/>
    </source>
</evidence>
<proteinExistence type="predicted"/>
<dbReference type="Pfam" id="PF00589">
    <property type="entry name" value="Phage_integrase"/>
    <property type="match status" value="1"/>
</dbReference>
<dbReference type="EMBL" id="JAVDWE010000007">
    <property type="protein sequence ID" value="MDR7095165.1"/>
    <property type="molecule type" value="Genomic_DNA"/>
</dbReference>
<dbReference type="InterPro" id="IPR011010">
    <property type="entry name" value="DNA_brk_join_enz"/>
</dbReference>
<dbReference type="SUPFAM" id="SSF56349">
    <property type="entry name" value="DNA breaking-rejoining enzymes"/>
    <property type="match status" value="1"/>
</dbReference>
<accession>A0ABU1VCW5</accession>
<dbReference type="Gene3D" id="1.10.443.10">
    <property type="entry name" value="Intergrase catalytic core"/>
    <property type="match status" value="1"/>
</dbReference>
<dbReference type="Proteomes" id="UP001265550">
    <property type="component" value="Unassembled WGS sequence"/>
</dbReference>
<evidence type="ECO:0000256" key="1">
    <source>
        <dbReference type="ARBA" id="ARBA00022908"/>
    </source>
</evidence>
<dbReference type="RefSeq" id="WP_204733937.1">
    <property type="nucleotide sequence ID" value="NZ_JAVDWE010000007.1"/>
</dbReference>
<reference evidence="4 5" key="1">
    <citation type="submission" date="2023-07" db="EMBL/GenBank/DDBJ databases">
        <title>Sorghum-associated microbial communities from plants grown in Nebraska, USA.</title>
        <authorList>
            <person name="Schachtman D."/>
        </authorList>
    </citation>
    <scope>NUCLEOTIDE SEQUENCE [LARGE SCALE GENOMIC DNA]</scope>
    <source>
        <strain evidence="4 5">BE240</strain>
    </source>
</reference>
<dbReference type="InterPro" id="IPR050090">
    <property type="entry name" value="Tyrosine_recombinase_XerCD"/>
</dbReference>
<evidence type="ECO:0000313" key="4">
    <source>
        <dbReference type="EMBL" id="MDR7095165.1"/>
    </source>
</evidence>
<organism evidence="4 5">
    <name type="scientific">Hydrogenophaga laconesensis</name>
    <dbReference type="NCBI Taxonomy" id="1805971"/>
    <lineage>
        <taxon>Bacteria</taxon>
        <taxon>Pseudomonadati</taxon>
        <taxon>Pseudomonadota</taxon>
        <taxon>Betaproteobacteria</taxon>
        <taxon>Burkholderiales</taxon>
        <taxon>Comamonadaceae</taxon>
        <taxon>Hydrogenophaga</taxon>
    </lineage>
</organism>
<keyword evidence="5" id="KW-1185">Reference proteome</keyword>
<evidence type="ECO:0000313" key="5">
    <source>
        <dbReference type="Proteomes" id="UP001265550"/>
    </source>
</evidence>
<dbReference type="PANTHER" id="PTHR30349">
    <property type="entry name" value="PHAGE INTEGRASE-RELATED"/>
    <property type="match status" value="1"/>
</dbReference>
<comment type="caution">
    <text evidence="4">The sequence shown here is derived from an EMBL/GenBank/DDBJ whole genome shotgun (WGS) entry which is preliminary data.</text>
</comment>
<dbReference type="InterPro" id="IPR002104">
    <property type="entry name" value="Integrase_catalytic"/>
</dbReference>
<gene>
    <name evidence="4" type="ORF">J2X09_002909</name>
</gene>
<evidence type="ECO:0000256" key="2">
    <source>
        <dbReference type="ARBA" id="ARBA00023172"/>
    </source>
</evidence>
<feature type="domain" description="Tyr recombinase" evidence="3">
    <location>
        <begin position="113"/>
        <end position="291"/>
    </location>
</feature>